<feature type="transmembrane region" description="Helical" evidence="2">
    <location>
        <begin position="70"/>
        <end position="88"/>
    </location>
</feature>
<keyword evidence="2" id="KW-0472">Membrane</keyword>
<feature type="region of interest" description="Disordered" evidence="1">
    <location>
        <begin position="137"/>
        <end position="159"/>
    </location>
</feature>
<dbReference type="Pfam" id="PF18186">
    <property type="entry name" value="SLATT_4"/>
    <property type="match status" value="1"/>
</dbReference>
<dbReference type="EMBL" id="JBHTCE010000007">
    <property type="protein sequence ID" value="MFC7391366.1"/>
    <property type="molecule type" value="Genomic_DNA"/>
</dbReference>
<accession>A0ABW2PVW1</accession>
<evidence type="ECO:0000313" key="4">
    <source>
        <dbReference type="EMBL" id="MFC7391366.1"/>
    </source>
</evidence>
<dbReference type="InterPro" id="IPR040811">
    <property type="entry name" value="SLATT_4"/>
</dbReference>
<keyword evidence="5" id="KW-1185">Reference proteome</keyword>
<name>A0ABW2PVW1_9BACL</name>
<sequence>MDRNSPSSTGYALESQIREAYGRILYTQTCHNKIVNRLLTKNEYIKVAQIVLSALTTSSFGAIFITGKPIATLIGALLSLALLVLNSYTKNFDLVETAQSHRSAAEALWKIREEYISLLTDFDDLDSEEIRNRRDDLQERTGKVYEQSPSTDAKSFKQAQKALKTNEEQTFSDNELDLLIPSALRRSNRTSE</sequence>
<evidence type="ECO:0000259" key="3">
    <source>
        <dbReference type="Pfam" id="PF18186"/>
    </source>
</evidence>
<comment type="caution">
    <text evidence="4">The sequence shown here is derived from an EMBL/GenBank/DDBJ whole genome shotgun (WGS) entry which is preliminary data.</text>
</comment>
<protein>
    <submittedName>
        <fullName evidence="4">DUF4231 domain-containing protein</fullName>
    </submittedName>
</protein>
<evidence type="ECO:0000256" key="1">
    <source>
        <dbReference type="SAM" id="MobiDB-lite"/>
    </source>
</evidence>
<gene>
    <name evidence="4" type="ORF">ACFQO8_14615</name>
</gene>
<organism evidence="4 5">
    <name type="scientific">Exiguobacterium aestuarii</name>
    <dbReference type="NCBI Taxonomy" id="273527"/>
    <lineage>
        <taxon>Bacteria</taxon>
        <taxon>Bacillati</taxon>
        <taxon>Bacillota</taxon>
        <taxon>Bacilli</taxon>
        <taxon>Bacillales</taxon>
        <taxon>Bacillales Family XII. Incertae Sedis</taxon>
        <taxon>Exiguobacterium</taxon>
    </lineage>
</organism>
<feature type="domain" description="SMODS and SLOG-associating 2TM effector" evidence="3">
    <location>
        <begin position="13"/>
        <end position="175"/>
    </location>
</feature>
<dbReference type="NCBIfam" id="NF033632">
    <property type="entry name" value="SLATT_4"/>
    <property type="match status" value="1"/>
</dbReference>
<dbReference type="RefSeq" id="WP_214791228.1">
    <property type="nucleotide sequence ID" value="NZ_JANIEL010000038.1"/>
</dbReference>
<reference evidence="5" key="1">
    <citation type="journal article" date="2019" name="Int. J. Syst. Evol. Microbiol.">
        <title>The Global Catalogue of Microorganisms (GCM) 10K type strain sequencing project: providing services to taxonomists for standard genome sequencing and annotation.</title>
        <authorList>
            <consortium name="The Broad Institute Genomics Platform"/>
            <consortium name="The Broad Institute Genome Sequencing Center for Infectious Disease"/>
            <person name="Wu L."/>
            <person name="Ma J."/>
        </authorList>
    </citation>
    <scope>NUCLEOTIDE SEQUENCE [LARGE SCALE GENOMIC DNA]</scope>
    <source>
        <strain evidence="5">CCUG 55590</strain>
    </source>
</reference>
<keyword evidence="2" id="KW-0812">Transmembrane</keyword>
<proteinExistence type="predicted"/>
<evidence type="ECO:0000256" key="2">
    <source>
        <dbReference type="SAM" id="Phobius"/>
    </source>
</evidence>
<dbReference type="Proteomes" id="UP001596439">
    <property type="component" value="Unassembled WGS sequence"/>
</dbReference>
<evidence type="ECO:0000313" key="5">
    <source>
        <dbReference type="Proteomes" id="UP001596439"/>
    </source>
</evidence>
<keyword evidence="2" id="KW-1133">Transmembrane helix</keyword>